<dbReference type="eggNOG" id="COG1697">
    <property type="taxonomic scope" value="Bacteria"/>
</dbReference>
<dbReference type="EMBL" id="CP000268">
    <property type="protein sequence ID" value="ABD72165.1"/>
    <property type="molecule type" value="Genomic_DNA"/>
</dbReference>
<dbReference type="Pfam" id="PF23947">
    <property type="entry name" value="DUF7281"/>
    <property type="match status" value="1"/>
</dbReference>
<dbReference type="AlphaFoldDB" id="Q21PY0"/>
<protein>
    <recommendedName>
        <fullName evidence="1">DUF7281 domain-containing protein</fullName>
    </recommendedName>
</protein>
<dbReference type="KEGG" id="rfr:Rfer_4479"/>
<evidence type="ECO:0000313" key="2">
    <source>
        <dbReference type="EMBL" id="ABD72165.1"/>
    </source>
</evidence>
<geneLocation type="plasmid" evidence="3">
    <name>pDSM15236</name>
</geneLocation>
<feature type="domain" description="DUF7281" evidence="1">
    <location>
        <begin position="77"/>
        <end position="235"/>
    </location>
</feature>
<dbReference type="Proteomes" id="UP000008332">
    <property type="component" value="Plasmid unnamed1"/>
</dbReference>
<dbReference type="InterPro" id="IPR055705">
    <property type="entry name" value="DUF7281"/>
</dbReference>
<proteinExistence type="predicted"/>
<dbReference type="HOGENOM" id="CLU_1000120_0_0_4"/>
<evidence type="ECO:0000259" key="1">
    <source>
        <dbReference type="Pfam" id="PF23947"/>
    </source>
</evidence>
<evidence type="ECO:0000313" key="3">
    <source>
        <dbReference type="Proteomes" id="UP000008332"/>
    </source>
</evidence>
<reference evidence="3" key="1">
    <citation type="submission" date="2006-02" db="EMBL/GenBank/DDBJ databases">
        <title>Complete sequence of plasmid 1 of Rhodoferax ferrireducens DSM 15236.</title>
        <authorList>
            <person name="Copeland A."/>
            <person name="Lucas S."/>
            <person name="Lapidus A."/>
            <person name="Barry K."/>
            <person name="Detter J.C."/>
            <person name="Glavina del Rio T."/>
            <person name="Hammon N."/>
            <person name="Israni S."/>
            <person name="Pitluck S."/>
            <person name="Brettin T."/>
            <person name="Bruce D."/>
            <person name="Han C."/>
            <person name="Tapia R."/>
            <person name="Gilna P."/>
            <person name="Kiss H."/>
            <person name="Schmutz J."/>
            <person name="Larimer F."/>
            <person name="Land M."/>
            <person name="Kyrpides N."/>
            <person name="Ivanova N."/>
            <person name="Richardson P."/>
        </authorList>
    </citation>
    <scope>NUCLEOTIDE SEQUENCE [LARGE SCALE GENOMIC DNA]</scope>
    <source>
        <strain evidence="3">ATCC BAA-621 / DSM 15236 / T118</strain>
        <plasmid evidence="3">Plasmid pDSM15236</plasmid>
    </source>
</reference>
<gene>
    <name evidence="2" type="ordered locus">Rfer_4479</name>
</gene>
<name>Q21PY0_ALBFT</name>
<sequence>MADCEGLGLVRGARVVYQDRDYTSAANILLTRGFDLKAPDEAFSRSQSPRGGSEKTGALPVTHGLVAVVAIGMVHALATPPGSFVAMKWTEALALPYQALLVCENLEPLMLLAKYRWLTSFFKQRPVLAVFRGAPGMFGNEAAANLIAADDRPTLAYFDFDPKGLSMAASLPRRESLCLPAWPDLQAAAQLARRDHLFSNSVFQCRPHLDRIDDPDIALAWSRLKVLAMGLDQEHFPH</sequence>
<keyword evidence="2" id="KW-0614">Plasmid</keyword>
<accession>Q21PY0</accession>
<organism evidence="2 3">
    <name type="scientific">Albidiferax ferrireducens (strain ATCC BAA-621 / DSM 15236 / T118)</name>
    <name type="common">Rhodoferax ferrireducens</name>
    <dbReference type="NCBI Taxonomy" id="338969"/>
    <lineage>
        <taxon>Bacteria</taxon>
        <taxon>Pseudomonadati</taxon>
        <taxon>Pseudomonadota</taxon>
        <taxon>Betaproteobacteria</taxon>
        <taxon>Burkholderiales</taxon>
        <taxon>Comamonadaceae</taxon>
        <taxon>Rhodoferax</taxon>
    </lineage>
</organism>
<keyword evidence="3" id="KW-1185">Reference proteome</keyword>